<feature type="active site" description="Proton donor" evidence="10">
    <location>
        <position position="204"/>
    </location>
</feature>
<reference evidence="13 14" key="1">
    <citation type="submission" date="2021-03" db="EMBL/GenBank/DDBJ databases">
        <title>Genomic Encyclopedia of Type Strains, Phase IV (KMG-IV): sequencing the most valuable type-strain genomes for metagenomic binning, comparative biology and taxonomic classification.</title>
        <authorList>
            <person name="Goeker M."/>
        </authorList>
    </citation>
    <scope>NUCLEOTIDE SEQUENCE [LARGE SCALE GENOMIC DNA]</scope>
    <source>
        <strain evidence="13 14">DSM 26427</strain>
    </source>
</reference>
<dbReference type="GO" id="GO:0004634">
    <property type="term" value="F:phosphopyruvate hydratase activity"/>
    <property type="evidence" value="ECO:0007669"/>
    <property type="project" value="UniProtKB-EC"/>
</dbReference>
<evidence type="ECO:0000259" key="12">
    <source>
        <dbReference type="SMART" id="SM01193"/>
    </source>
</evidence>
<dbReference type="Proteomes" id="UP000823786">
    <property type="component" value="Unassembled WGS sequence"/>
</dbReference>
<dbReference type="HAMAP" id="MF_00318">
    <property type="entry name" value="Enolase"/>
    <property type="match status" value="1"/>
</dbReference>
<protein>
    <recommendedName>
        <fullName evidence="4 10">Enolase</fullName>
        <ecNumber evidence="3 10">4.2.1.11</ecNumber>
    </recommendedName>
    <alternativeName>
        <fullName evidence="10">2-phospho-D-glycerate hydro-lyase</fullName>
    </alternativeName>
    <alternativeName>
        <fullName evidence="10">2-phosphoglycerate dehydratase</fullName>
    </alternativeName>
</protein>
<keyword evidence="7 10" id="KW-0324">Glycolysis</keyword>
<dbReference type="InterPro" id="IPR036849">
    <property type="entry name" value="Enolase-like_C_sf"/>
</dbReference>
<dbReference type="SFLD" id="SFLDF00002">
    <property type="entry name" value="enolase"/>
    <property type="match status" value="1"/>
</dbReference>
<dbReference type="SMART" id="SM01193">
    <property type="entry name" value="Enolase_N"/>
    <property type="match status" value="1"/>
</dbReference>
<comment type="pathway">
    <text evidence="1 10">Carbohydrate degradation; glycolysis; pyruvate from D-glyceraldehyde 3-phosphate: step 4/5.</text>
</comment>
<feature type="domain" description="Enolase C-terminal TIM barrel" evidence="11">
    <location>
        <begin position="138"/>
        <end position="424"/>
    </location>
</feature>
<dbReference type="InterPro" id="IPR020809">
    <property type="entry name" value="Enolase_CS"/>
</dbReference>
<accession>A0ABS4EFB1</accession>
<keyword evidence="10" id="KW-0963">Cytoplasm</keyword>
<keyword evidence="8 10" id="KW-0456">Lyase</keyword>
<dbReference type="PIRSF" id="PIRSF001400">
    <property type="entry name" value="Enolase"/>
    <property type="match status" value="1"/>
</dbReference>
<evidence type="ECO:0000256" key="9">
    <source>
        <dbReference type="ARBA" id="ARBA00045763"/>
    </source>
</evidence>
<dbReference type="RefSeq" id="WP_209846175.1">
    <property type="nucleotide sequence ID" value="NZ_JAGGJV010000001.1"/>
</dbReference>
<dbReference type="Gene3D" id="3.30.390.10">
    <property type="entry name" value="Enolase-like, N-terminal domain"/>
    <property type="match status" value="1"/>
</dbReference>
<organism evidence="13 14">
    <name type="scientific">Rhizobium herbae</name>
    <dbReference type="NCBI Taxonomy" id="508661"/>
    <lineage>
        <taxon>Bacteria</taxon>
        <taxon>Pseudomonadati</taxon>
        <taxon>Pseudomonadota</taxon>
        <taxon>Alphaproteobacteria</taxon>
        <taxon>Hyphomicrobiales</taxon>
        <taxon>Rhizobiaceae</taxon>
        <taxon>Rhizobium/Agrobacterium group</taxon>
        <taxon>Rhizobium</taxon>
    </lineage>
</organism>
<dbReference type="Gene3D" id="3.20.20.120">
    <property type="entry name" value="Enolase-like C-terminal domain"/>
    <property type="match status" value="1"/>
</dbReference>
<comment type="function">
    <text evidence="9 10">Catalyzes the reversible conversion of 2-phosphoglycerate (2-PG) into phosphoenolpyruvate (PEP). It is essential for the degradation of carbohydrates via glycolysis.</text>
</comment>
<evidence type="ECO:0000256" key="6">
    <source>
        <dbReference type="ARBA" id="ARBA00022842"/>
    </source>
</evidence>
<evidence type="ECO:0000313" key="14">
    <source>
        <dbReference type="Proteomes" id="UP000823786"/>
    </source>
</evidence>
<evidence type="ECO:0000256" key="8">
    <source>
        <dbReference type="ARBA" id="ARBA00023239"/>
    </source>
</evidence>
<comment type="similarity">
    <text evidence="2 10">Belongs to the enolase family.</text>
</comment>
<dbReference type="EMBL" id="JAGGJV010000001">
    <property type="protein sequence ID" value="MBP1856627.1"/>
    <property type="molecule type" value="Genomic_DNA"/>
</dbReference>
<feature type="binding site" evidence="10">
    <location>
        <position position="311"/>
    </location>
    <ligand>
        <name>Mg(2+)</name>
        <dbReference type="ChEBI" id="CHEBI:18420"/>
    </ligand>
</feature>
<keyword evidence="5 10" id="KW-0964">Secreted</keyword>
<dbReference type="Pfam" id="PF03952">
    <property type="entry name" value="Enolase_N"/>
    <property type="match status" value="1"/>
</dbReference>
<evidence type="ECO:0000256" key="2">
    <source>
        <dbReference type="ARBA" id="ARBA00009604"/>
    </source>
</evidence>
<comment type="caution">
    <text evidence="13">The sequence shown here is derived from an EMBL/GenBank/DDBJ whole genome shotgun (WGS) entry which is preliminary data.</text>
</comment>
<feature type="binding site" evidence="10">
    <location>
        <position position="284"/>
    </location>
    <ligand>
        <name>Mg(2+)</name>
        <dbReference type="ChEBI" id="CHEBI:18420"/>
    </ligand>
</feature>
<feature type="binding site" evidence="10">
    <location>
        <position position="365"/>
    </location>
    <ligand>
        <name>(2R)-2-phosphoglycerate</name>
        <dbReference type="ChEBI" id="CHEBI:58289"/>
    </ligand>
</feature>
<gene>
    <name evidence="10" type="primary">eno</name>
    <name evidence="13" type="ORF">J2Z75_000107</name>
</gene>
<evidence type="ECO:0000256" key="3">
    <source>
        <dbReference type="ARBA" id="ARBA00012058"/>
    </source>
</evidence>
<evidence type="ECO:0000256" key="1">
    <source>
        <dbReference type="ARBA" id="ARBA00005031"/>
    </source>
</evidence>
<keyword evidence="14" id="KW-1185">Reference proteome</keyword>
<dbReference type="SFLD" id="SFLDS00001">
    <property type="entry name" value="Enolase"/>
    <property type="match status" value="1"/>
</dbReference>
<dbReference type="SUPFAM" id="SSF51604">
    <property type="entry name" value="Enolase C-terminal domain-like"/>
    <property type="match status" value="1"/>
</dbReference>
<sequence>MTAIIDIIGREILDSRGNPTVEVDVHLEDGSFGRAAVPSGASTGAHEAVELRDGGKRYHGKGVEKAVEAVNGEIFEAIGGLDAENQILIDNTMIELDGTANKSRLGANAILGVSLAIAKAAAEAANLPLYRYVGGPNARLLPVPMMNIINGGAHADNPIDFQEFMILPVGADSLRDAVRMGAEVFHVLKKELSAKGHNTNVGDEGGFAPGLSSASEALDFIMKSIEKAGYKPGEDMFLGLDCASTEFFKDGKYVMEGEGRTLEPGAMAEYLAELAAKYPIASIEDGMAEDDWEGWKTLTDLAGKKVQLVGDDLFVTNSSRLRDGIKMGVANSILVKVNQIGSLSETLDAVETAHKAGYTAVMSHRSGETEDSTIADLAVATNCGQIKTGSLSRSDRLAKYNQLIRIEEQLGPQAKYAGRSILKV</sequence>
<dbReference type="SFLD" id="SFLDG00178">
    <property type="entry name" value="enolase"/>
    <property type="match status" value="1"/>
</dbReference>
<keyword evidence="10" id="KW-0479">Metal-binding</keyword>
<dbReference type="CDD" id="cd03313">
    <property type="entry name" value="enolase"/>
    <property type="match status" value="1"/>
</dbReference>
<comment type="subcellular location">
    <subcellularLocation>
        <location evidence="10">Cytoplasm</location>
    </subcellularLocation>
    <subcellularLocation>
        <location evidence="10">Secreted</location>
    </subcellularLocation>
    <subcellularLocation>
        <location evidence="10">Cell surface</location>
    </subcellularLocation>
    <text evidence="10">Fractions of enolase are present in both the cytoplasm and on the cell surface.</text>
</comment>
<dbReference type="SMART" id="SM01192">
    <property type="entry name" value="Enolase_C"/>
    <property type="match status" value="1"/>
</dbReference>
<feature type="binding site" evidence="10">
    <location>
        <position position="241"/>
    </location>
    <ligand>
        <name>Mg(2+)</name>
        <dbReference type="ChEBI" id="CHEBI:18420"/>
    </ligand>
</feature>
<evidence type="ECO:0000256" key="4">
    <source>
        <dbReference type="ARBA" id="ARBA00017068"/>
    </source>
</evidence>
<name>A0ABS4EFB1_9HYPH</name>
<feature type="active site" description="Proton acceptor" evidence="10">
    <location>
        <position position="336"/>
    </location>
</feature>
<dbReference type="EC" id="4.2.1.11" evidence="3 10"/>
<comment type="cofactor">
    <cofactor evidence="10">
        <name>Mg(2+)</name>
        <dbReference type="ChEBI" id="CHEBI:18420"/>
    </cofactor>
    <text evidence="10">Binds a second Mg(2+) ion via substrate during catalysis.</text>
</comment>
<proteinExistence type="inferred from homology"/>
<dbReference type="InterPro" id="IPR029017">
    <property type="entry name" value="Enolase-like_N"/>
</dbReference>
<evidence type="ECO:0000256" key="7">
    <source>
        <dbReference type="ARBA" id="ARBA00023152"/>
    </source>
</evidence>
<feature type="binding site" evidence="10">
    <location>
        <position position="162"/>
    </location>
    <ligand>
        <name>(2R)-2-phosphoglycerate</name>
        <dbReference type="ChEBI" id="CHEBI:58289"/>
    </ligand>
</feature>
<keyword evidence="6 10" id="KW-0460">Magnesium</keyword>
<dbReference type="InterPro" id="IPR000941">
    <property type="entry name" value="Enolase"/>
</dbReference>
<dbReference type="PROSITE" id="PS00164">
    <property type="entry name" value="ENOLASE"/>
    <property type="match status" value="1"/>
</dbReference>
<evidence type="ECO:0000256" key="5">
    <source>
        <dbReference type="ARBA" id="ARBA00022525"/>
    </source>
</evidence>
<dbReference type="PRINTS" id="PR00148">
    <property type="entry name" value="ENOLASE"/>
</dbReference>
<feature type="binding site" evidence="10">
    <location>
        <position position="387"/>
    </location>
    <ligand>
        <name>(2R)-2-phosphoglycerate</name>
        <dbReference type="ChEBI" id="CHEBI:58289"/>
    </ligand>
</feature>
<feature type="binding site" evidence="10">
    <location>
        <position position="336"/>
    </location>
    <ligand>
        <name>(2R)-2-phosphoglycerate</name>
        <dbReference type="ChEBI" id="CHEBI:58289"/>
    </ligand>
</feature>
<evidence type="ECO:0000256" key="10">
    <source>
        <dbReference type="HAMAP-Rule" id="MF_00318"/>
    </source>
</evidence>
<dbReference type="InterPro" id="IPR020810">
    <property type="entry name" value="Enolase_C"/>
</dbReference>
<feature type="domain" description="Enolase N-terminal" evidence="12">
    <location>
        <begin position="4"/>
        <end position="133"/>
    </location>
</feature>
<dbReference type="PANTHER" id="PTHR11902">
    <property type="entry name" value="ENOLASE"/>
    <property type="match status" value="1"/>
</dbReference>
<comment type="catalytic activity">
    <reaction evidence="10">
        <text>(2R)-2-phosphoglycerate = phosphoenolpyruvate + H2O</text>
        <dbReference type="Rhea" id="RHEA:10164"/>
        <dbReference type="ChEBI" id="CHEBI:15377"/>
        <dbReference type="ChEBI" id="CHEBI:58289"/>
        <dbReference type="ChEBI" id="CHEBI:58702"/>
        <dbReference type="EC" id="4.2.1.11"/>
    </reaction>
</comment>
<dbReference type="PANTHER" id="PTHR11902:SF1">
    <property type="entry name" value="ENOLASE"/>
    <property type="match status" value="1"/>
</dbReference>
<dbReference type="InterPro" id="IPR020811">
    <property type="entry name" value="Enolase_N"/>
</dbReference>
<evidence type="ECO:0000259" key="11">
    <source>
        <dbReference type="SMART" id="SM01192"/>
    </source>
</evidence>
<evidence type="ECO:0000313" key="13">
    <source>
        <dbReference type="EMBL" id="MBP1856627.1"/>
    </source>
</evidence>
<dbReference type="SUPFAM" id="SSF54826">
    <property type="entry name" value="Enolase N-terminal domain-like"/>
    <property type="match status" value="1"/>
</dbReference>
<feature type="binding site" evidence="10">
    <location>
        <position position="366"/>
    </location>
    <ligand>
        <name>(2R)-2-phosphoglycerate</name>
        <dbReference type="ChEBI" id="CHEBI:58289"/>
    </ligand>
</feature>
<dbReference type="NCBIfam" id="TIGR01060">
    <property type="entry name" value="eno"/>
    <property type="match status" value="1"/>
</dbReference>
<dbReference type="Pfam" id="PF00113">
    <property type="entry name" value="Enolase_C"/>
    <property type="match status" value="1"/>
</dbReference>